<accession>A0A1I0HA19</accession>
<proteinExistence type="predicted"/>
<feature type="transmembrane region" description="Helical" evidence="2">
    <location>
        <begin position="90"/>
        <end position="109"/>
    </location>
</feature>
<evidence type="ECO:0000313" key="4">
    <source>
        <dbReference type="Proteomes" id="UP000199361"/>
    </source>
</evidence>
<feature type="region of interest" description="Disordered" evidence="1">
    <location>
        <begin position="1"/>
        <end position="26"/>
    </location>
</feature>
<feature type="transmembrane region" description="Helical" evidence="2">
    <location>
        <begin position="30"/>
        <end position="54"/>
    </location>
</feature>
<keyword evidence="2" id="KW-0472">Membrane</keyword>
<evidence type="ECO:0000256" key="2">
    <source>
        <dbReference type="SAM" id="Phobius"/>
    </source>
</evidence>
<keyword evidence="2" id="KW-1133">Transmembrane helix</keyword>
<reference evidence="3 4" key="1">
    <citation type="submission" date="2016-10" db="EMBL/GenBank/DDBJ databases">
        <authorList>
            <person name="de Groot N.N."/>
        </authorList>
    </citation>
    <scope>NUCLEOTIDE SEQUENCE [LARGE SCALE GENOMIC DNA]</scope>
    <source>
        <strain evidence="3 4">CGMCC 4.5598</strain>
    </source>
</reference>
<protein>
    <submittedName>
        <fullName evidence="3">Uncharacterized protein</fullName>
    </submittedName>
</protein>
<dbReference type="EMBL" id="FOHX01000004">
    <property type="protein sequence ID" value="SET79739.1"/>
    <property type="molecule type" value="Genomic_DNA"/>
</dbReference>
<feature type="compositionally biased region" description="Pro residues" evidence="1">
    <location>
        <begin position="1"/>
        <end position="20"/>
    </location>
</feature>
<keyword evidence="2" id="KW-0812">Transmembrane</keyword>
<gene>
    <name evidence="3" type="ORF">SAMN05421811_104169</name>
</gene>
<dbReference type="AlphaFoldDB" id="A0A1I0HA19"/>
<sequence length="119" mass="12134">MPPPPPPPPPPPFPPPPPQGQGPEPRNTGVIVGLAFAGLFGYVVINFFVGLVAISVAQTVAFAVGAGFLALVGLGVGVTFLLLRKPWSIGLGLGLMMGWALVSIVSAGWCTGLNPGMYT</sequence>
<dbReference type="STRING" id="568860.SAMN05421811_104169"/>
<organism evidence="3 4">
    <name type="scientific">Nonomuraea wenchangensis</name>
    <dbReference type="NCBI Taxonomy" id="568860"/>
    <lineage>
        <taxon>Bacteria</taxon>
        <taxon>Bacillati</taxon>
        <taxon>Actinomycetota</taxon>
        <taxon>Actinomycetes</taxon>
        <taxon>Streptosporangiales</taxon>
        <taxon>Streptosporangiaceae</taxon>
        <taxon>Nonomuraea</taxon>
    </lineage>
</organism>
<feature type="transmembrane region" description="Helical" evidence="2">
    <location>
        <begin position="60"/>
        <end position="83"/>
    </location>
</feature>
<keyword evidence="4" id="KW-1185">Reference proteome</keyword>
<name>A0A1I0HA19_9ACTN</name>
<dbReference type="Proteomes" id="UP000199361">
    <property type="component" value="Unassembled WGS sequence"/>
</dbReference>
<evidence type="ECO:0000256" key="1">
    <source>
        <dbReference type="SAM" id="MobiDB-lite"/>
    </source>
</evidence>
<dbReference type="SUPFAM" id="SSF101447">
    <property type="entry name" value="Formin homology 2 domain (FH2 domain)"/>
    <property type="match status" value="1"/>
</dbReference>
<evidence type="ECO:0000313" key="3">
    <source>
        <dbReference type="EMBL" id="SET79739.1"/>
    </source>
</evidence>